<feature type="compositionally biased region" description="Polar residues" evidence="1">
    <location>
        <begin position="8"/>
        <end position="23"/>
    </location>
</feature>
<dbReference type="GO" id="GO:0016853">
    <property type="term" value="F:isomerase activity"/>
    <property type="evidence" value="ECO:0007669"/>
    <property type="project" value="UniProtKB-KW"/>
</dbReference>
<evidence type="ECO:0000256" key="1">
    <source>
        <dbReference type="SAM" id="MobiDB-lite"/>
    </source>
</evidence>
<name>A0A6L2L5G7_TANCI</name>
<keyword evidence="2" id="KW-0413">Isomerase</keyword>
<organism evidence="2">
    <name type="scientific">Tanacetum cinerariifolium</name>
    <name type="common">Dalmatian daisy</name>
    <name type="synonym">Chrysanthemum cinerariifolium</name>
    <dbReference type="NCBI Taxonomy" id="118510"/>
    <lineage>
        <taxon>Eukaryota</taxon>
        <taxon>Viridiplantae</taxon>
        <taxon>Streptophyta</taxon>
        <taxon>Embryophyta</taxon>
        <taxon>Tracheophyta</taxon>
        <taxon>Spermatophyta</taxon>
        <taxon>Magnoliopsida</taxon>
        <taxon>eudicotyledons</taxon>
        <taxon>Gunneridae</taxon>
        <taxon>Pentapetalae</taxon>
        <taxon>asterids</taxon>
        <taxon>campanulids</taxon>
        <taxon>Asterales</taxon>
        <taxon>Asteraceae</taxon>
        <taxon>Asteroideae</taxon>
        <taxon>Anthemideae</taxon>
        <taxon>Anthemidinae</taxon>
        <taxon>Tanacetum</taxon>
    </lineage>
</organism>
<dbReference type="AlphaFoldDB" id="A0A6L2L5G7"/>
<feature type="non-terminal residue" evidence="2">
    <location>
        <position position="1"/>
    </location>
</feature>
<dbReference type="EMBL" id="BKCJ010003773">
    <property type="protein sequence ID" value="GEU57093.1"/>
    <property type="molecule type" value="Genomic_DNA"/>
</dbReference>
<sequence length="586" mass="65223">PSRRVITPISQESSIHADTSSVVNEKHKEDGGVIDDPLAQPATHTVQDRINIFKNKQKEGGSATGSGAKLVATKPELRRLSFDTSHSHSATPPAVLRRWSGATDTSIDLSGDKKEDQKDIPVSVITEAEVELSDDSRGKLYDSYMKKRDARLRESWDSNGAEKERIKEINDSLERHSTKMKATFFSWSKDRHNSVSSAQRRVEKFRASSDHTQSDNTQYPIVINPDPIFPNLKPISKHSQSFLTPLQGWSLPKTDSEIIELTQKFHKKLKTKLKNTKSFTKDEFCTLLNPFLEKGMELIGLSLSKDAKDSENLENGAVYSKLLIEKAGFLMGENVISLVIEVCLVFEIWEVLECLVVGGLVNGSCSKGLVKGLVEKKRGELICLCVKYVGGLEVYDVLAVLRFFLSGERVSGVKEEWERETVSVIELCSDKSLGEKKLNLVKDVAVLLMMGYDEFPSREICLHYLVSSSNVDDVIFSACIGKLSGAEIMGFVRYLKKWLVKYQKFPQACVSSKGLSLNGVKAIESVPSLENVTKCFGLVIDEHFSSLVMHPEFCDEIKSIELVVNSLASEARICCTLTNLSANLKN</sequence>
<comment type="caution">
    <text evidence="2">The sequence shown here is derived from an EMBL/GenBank/DDBJ whole genome shotgun (WGS) entry which is preliminary data.</text>
</comment>
<accession>A0A6L2L5G7</accession>
<protein>
    <submittedName>
        <fullName evidence="2">Topoisomerase II-associated protein PAT1</fullName>
    </submittedName>
</protein>
<dbReference type="PANTHER" id="PTHR37181:SF1">
    <property type="entry name" value="F6A14.6 PROTEIN"/>
    <property type="match status" value="1"/>
</dbReference>
<feature type="region of interest" description="Disordered" evidence="1">
    <location>
        <begin position="1"/>
        <end position="39"/>
    </location>
</feature>
<gene>
    <name evidence="2" type="ORF">Tci_029071</name>
</gene>
<proteinExistence type="predicted"/>
<reference evidence="2" key="1">
    <citation type="journal article" date="2019" name="Sci. Rep.">
        <title>Draft genome of Tanacetum cinerariifolium, the natural source of mosquito coil.</title>
        <authorList>
            <person name="Yamashiro T."/>
            <person name="Shiraishi A."/>
            <person name="Satake H."/>
            <person name="Nakayama K."/>
        </authorList>
    </citation>
    <scope>NUCLEOTIDE SEQUENCE</scope>
</reference>
<dbReference type="PANTHER" id="PTHR37181">
    <property type="entry name" value="F6A14.6 PROTEIN"/>
    <property type="match status" value="1"/>
</dbReference>
<evidence type="ECO:0000313" key="2">
    <source>
        <dbReference type="EMBL" id="GEU57093.1"/>
    </source>
</evidence>